<keyword evidence="2" id="KW-1185">Reference proteome</keyword>
<dbReference type="Proteomes" id="UP000199006">
    <property type="component" value="Unassembled WGS sequence"/>
</dbReference>
<name>A0A1I4MSU7_9FIRM</name>
<dbReference type="EMBL" id="FOTI01000059">
    <property type="protein sequence ID" value="SFM06374.1"/>
    <property type="molecule type" value="Genomic_DNA"/>
</dbReference>
<sequence>ADIVDALTFELKAELKVLGAKVDTLGKDVDEIKATIAALDVPEDNIEFSGVVTTYAQVGSYGDDETATAEALADGDVLDVDLPRIDNVNSLDDTISNNGGGDYDDFPAEQAFYQEIDLLLNGSLKGINFDLAVDTITNGFTDYEGYNYDDYTKVLGEQGDENGIDMDTALLTITQDNWTVKIGDMGDYDVDDSAYFYDVEDAEGVEFTGPVYGLDLKAFAINYDDGNVNSSDEGDSFDQSDDLYYGVTVSKGFMNNTVVTGKVYQADLDSADEKVTDIAVAVSTDLTDSLTLSGEAVYNELDEADTDDSMFKIAANYIYTDTLSFRGSYQTVGDEFNGGKDHSADVQADMEEDYDFDKYTLGTTYVVNSNNSLAFDVAMVEYDADDAFSQDFARDNSYSRDTDEDKYIYSIGWNNTYGKFSNHAALKYIENDYYTDEVDDNTTVVELGTVYDWTANTNLRAKIINKNADLYDNEGIWDKDMNFTYLKAGIDHQLTDNITWITDVQYITGDVDQLNGHDGNEINNVYSINGNNADIDGNFVTTQLSVSF</sequence>
<gene>
    <name evidence="1" type="ORF">SAMN02983006_02701</name>
</gene>
<accession>A0A1I4MSU7</accession>
<organism evidence="1 2">
    <name type="scientific">Halanaerobium salsuginis</name>
    <dbReference type="NCBI Taxonomy" id="29563"/>
    <lineage>
        <taxon>Bacteria</taxon>
        <taxon>Bacillati</taxon>
        <taxon>Bacillota</taxon>
        <taxon>Clostridia</taxon>
        <taxon>Halanaerobiales</taxon>
        <taxon>Halanaerobiaceae</taxon>
        <taxon>Halanaerobium</taxon>
    </lineage>
</organism>
<reference evidence="1 2" key="1">
    <citation type="submission" date="2016-10" db="EMBL/GenBank/DDBJ databases">
        <authorList>
            <person name="de Groot N.N."/>
        </authorList>
    </citation>
    <scope>NUCLEOTIDE SEQUENCE [LARGE SCALE GENOMIC DNA]</scope>
    <source>
        <strain evidence="1 2">ATCC 51327</strain>
    </source>
</reference>
<dbReference type="STRING" id="29563.SAMN02983006_02701"/>
<evidence type="ECO:0000313" key="1">
    <source>
        <dbReference type="EMBL" id="SFM06374.1"/>
    </source>
</evidence>
<proteinExistence type="predicted"/>
<dbReference type="RefSeq" id="WP_089862691.1">
    <property type="nucleotide sequence ID" value="NZ_FOTI01000059.1"/>
</dbReference>
<protein>
    <submittedName>
        <fullName evidence="1">Uncharacterized protein</fullName>
    </submittedName>
</protein>
<evidence type="ECO:0000313" key="2">
    <source>
        <dbReference type="Proteomes" id="UP000199006"/>
    </source>
</evidence>
<dbReference type="AlphaFoldDB" id="A0A1I4MSU7"/>
<dbReference type="SUPFAM" id="SSF56935">
    <property type="entry name" value="Porins"/>
    <property type="match status" value="2"/>
</dbReference>
<feature type="non-terminal residue" evidence="1">
    <location>
        <position position="1"/>
    </location>
</feature>